<reference evidence="1" key="1">
    <citation type="submission" date="2023-07" db="EMBL/GenBank/DDBJ databases">
        <title>Sequencing the genomes of 1000 actinobacteria strains.</title>
        <authorList>
            <person name="Klenk H.-P."/>
        </authorList>
    </citation>
    <scope>NUCLEOTIDE SEQUENCE</scope>
    <source>
        <strain evidence="1">DSM 13988</strain>
    </source>
</reference>
<proteinExistence type="predicted"/>
<sequence>MFKNGCLAKSYEAVYGSVEDGMRVTGLIENALLQPVQSARDTQQYRKLVEEWAVCMKGKGINAESPDLLEHEALNVRKSPDKETAVKDAECRGQVKFEERLKVEIAAVLTPFLEEHEKELAALGEIKRRGEQNAAKIK</sequence>
<dbReference type="AlphaFoldDB" id="A0AAE3YFY3"/>
<evidence type="ECO:0000313" key="1">
    <source>
        <dbReference type="EMBL" id="MDR6892037.1"/>
    </source>
</evidence>
<comment type="caution">
    <text evidence="1">The sequence shown here is derived from an EMBL/GenBank/DDBJ whole genome shotgun (WGS) entry which is preliminary data.</text>
</comment>
<organism evidence="1 2">
    <name type="scientific">Falsarthrobacter nasiphocae</name>
    <dbReference type="NCBI Taxonomy" id="189863"/>
    <lineage>
        <taxon>Bacteria</taxon>
        <taxon>Bacillati</taxon>
        <taxon>Actinomycetota</taxon>
        <taxon>Actinomycetes</taxon>
        <taxon>Micrococcales</taxon>
        <taxon>Micrococcaceae</taxon>
        <taxon>Falsarthrobacter</taxon>
    </lineage>
</organism>
<gene>
    <name evidence="1" type="ORF">J2S35_000977</name>
</gene>
<dbReference type="RefSeq" id="WP_309850487.1">
    <property type="nucleotide sequence ID" value="NZ_BAAAIU010000005.1"/>
</dbReference>
<accession>A0AAE3YFY3</accession>
<name>A0AAE3YFY3_9MICC</name>
<dbReference type="Proteomes" id="UP001247307">
    <property type="component" value="Unassembled WGS sequence"/>
</dbReference>
<evidence type="ECO:0000313" key="2">
    <source>
        <dbReference type="Proteomes" id="UP001247307"/>
    </source>
</evidence>
<protein>
    <submittedName>
        <fullName evidence="1">Uncharacterized protein</fullName>
    </submittedName>
</protein>
<keyword evidence="2" id="KW-1185">Reference proteome</keyword>
<dbReference type="EMBL" id="JAVDUI010000001">
    <property type="protein sequence ID" value="MDR6892037.1"/>
    <property type="molecule type" value="Genomic_DNA"/>
</dbReference>